<sequence length="329" mass="37534">MRTTSDGDGRYSRRKPGVDRLSKLPDLCSFIFSLSYQSKTRSEPRFCRNGGNPFGLTRRPSFSVNIYDDDPEDERPISYDTDIDEWIDLEDRNFAAFVDKTLLLSNCSKVDKLEFDFEYQPCLASNVDLWTRFAAVKGTEELHLVFHDENYYADKNRCYEVNLKGILVEITEEVVDWRVWNCQLINVSSLVDAKLACKLKSDGGEEDFIRIQNELGGLLSSFAHVKSLAVGTWAMRELSSMEAKGLSSPLLNCTSLTLEAWLDDDVFPWIATMLGLSPNLETLVMTKSSSESYMVCFQSPFNIFLRLFHEMCKSGFDYTFHILCMSAEG</sequence>
<comment type="caution">
    <text evidence="1">The sequence shown here is derived from an EMBL/GenBank/DDBJ whole genome shotgun (WGS) entry which is preliminary data.</text>
</comment>
<dbReference type="EMBL" id="QEFC01000938">
    <property type="protein sequence ID" value="KAE9461763.1"/>
    <property type="molecule type" value="Genomic_DNA"/>
</dbReference>
<gene>
    <name evidence="1" type="ORF">C3L33_06325</name>
</gene>
<name>A0A6A4LR73_9ERIC</name>
<evidence type="ECO:0008006" key="3">
    <source>
        <dbReference type="Google" id="ProtNLM"/>
    </source>
</evidence>
<feature type="non-terminal residue" evidence="1">
    <location>
        <position position="1"/>
    </location>
</feature>
<evidence type="ECO:0000313" key="1">
    <source>
        <dbReference type="EMBL" id="KAE9461763.1"/>
    </source>
</evidence>
<dbReference type="OrthoDB" id="1750128at2759"/>
<organism evidence="1 2">
    <name type="scientific">Rhododendron williamsianum</name>
    <dbReference type="NCBI Taxonomy" id="262921"/>
    <lineage>
        <taxon>Eukaryota</taxon>
        <taxon>Viridiplantae</taxon>
        <taxon>Streptophyta</taxon>
        <taxon>Embryophyta</taxon>
        <taxon>Tracheophyta</taxon>
        <taxon>Spermatophyta</taxon>
        <taxon>Magnoliopsida</taxon>
        <taxon>eudicotyledons</taxon>
        <taxon>Gunneridae</taxon>
        <taxon>Pentapetalae</taxon>
        <taxon>asterids</taxon>
        <taxon>Ericales</taxon>
        <taxon>Ericaceae</taxon>
        <taxon>Ericoideae</taxon>
        <taxon>Rhodoreae</taxon>
        <taxon>Rhododendron</taxon>
    </lineage>
</organism>
<protein>
    <recommendedName>
        <fullName evidence="3">FBD domain-containing protein</fullName>
    </recommendedName>
</protein>
<proteinExistence type="predicted"/>
<dbReference type="Proteomes" id="UP000428333">
    <property type="component" value="Linkage Group LG04"/>
</dbReference>
<reference evidence="1 2" key="1">
    <citation type="journal article" date="2019" name="Genome Biol. Evol.">
        <title>The Rhododendron genome and chromosomal organization provide insight into shared whole-genome duplications across the heath family (Ericaceae).</title>
        <authorList>
            <person name="Soza V.L."/>
            <person name="Lindsley D."/>
            <person name="Waalkes A."/>
            <person name="Ramage E."/>
            <person name="Patwardhan R.P."/>
            <person name="Burton J.N."/>
            <person name="Adey A."/>
            <person name="Kumar A."/>
            <person name="Qiu R."/>
            <person name="Shendure J."/>
            <person name="Hall B."/>
        </authorList>
    </citation>
    <scope>NUCLEOTIDE SEQUENCE [LARGE SCALE GENOMIC DNA]</scope>
    <source>
        <strain evidence="1">RSF 1966-606</strain>
    </source>
</reference>
<accession>A0A6A4LR73</accession>
<keyword evidence="2" id="KW-1185">Reference proteome</keyword>
<evidence type="ECO:0000313" key="2">
    <source>
        <dbReference type="Proteomes" id="UP000428333"/>
    </source>
</evidence>
<dbReference type="AlphaFoldDB" id="A0A6A4LR73"/>